<protein>
    <submittedName>
        <fullName evidence="1">Uncharacterized protein</fullName>
    </submittedName>
</protein>
<dbReference type="STRING" id="329726.AM1_0827"/>
<evidence type="ECO:0000313" key="2">
    <source>
        <dbReference type="Proteomes" id="UP000000268"/>
    </source>
</evidence>
<sequence length="78" mass="9245">MSPEAIRKFWSLIEETQTNILLTLDNDALVIWLSRQLRREEFLKRVDTRDLNAYISERLPLIRDLAQERLAYQSHSSG</sequence>
<dbReference type="KEGG" id="amr:AM1_0827"/>
<dbReference type="OrthoDB" id="426600at2"/>
<keyword evidence="2" id="KW-1185">Reference proteome</keyword>
<dbReference type="Proteomes" id="UP000000268">
    <property type="component" value="Chromosome"/>
</dbReference>
<dbReference type="RefSeq" id="WP_012161450.1">
    <property type="nucleotide sequence ID" value="NC_009925.1"/>
</dbReference>
<evidence type="ECO:0000313" key="1">
    <source>
        <dbReference type="EMBL" id="ABW25871.1"/>
    </source>
</evidence>
<dbReference type="EMBL" id="CP000828">
    <property type="protein sequence ID" value="ABW25871.1"/>
    <property type="molecule type" value="Genomic_DNA"/>
</dbReference>
<accession>B0BYI6</accession>
<organism evidence="1 2">
    <name type="scientific">Acaryochloris marina (strain MBIC 11017)</name>
    <dbReference type="NCBI Taxonomy" id="329726"/>
    <lineage>
        <taxon>Bacteria</taxon>
        <taxon>Bacillati</taxon>
        <taxon>Cyanobacteriota</taxon>
        <taxon>Cyanophyceae</taxon>
        <taxon>Acaryochloridales</taxon>
        <taxon>Acaryochloridaceae</taxon>
        <taxon>Acaryochloris</taxon>
    </lineage>
</organism>
<name>B0BYI6_ACAM1</name>
<reference evidence="1 2" key="1">
    <citation type="journal article" date="2008" name="Proc. Natl. Acad. Sci. U.S.A.">
        <title>Niche adaptation and genome expansion in the chlorophyll d-producing cyanobacterium Acaryochloris marina.</title>
        <authorList>
            <person name="Swingley W.D."/>
            <person name="Chen M."/>
            <person name="Cheung P.C."/>
            <person name="Conrad A.L."/>
            <person name="Dejesa L.C."/>
            <person name="Hao J."/>
            <person name="Honchak B.M."/>
            <person name="Karbach L.E."/>
            <person name="Kurdoglu A."/>
            <person name="Lahiri S."/>
            <person name="Mastrian S.D."/>
            <person name="Miyashita H."/>
            <person name="Page L."/>
            <person name="Ramakrishna P."/>
            <person name="Satoh S."/>
            <person name="Sattley W.M."/>
            <person name="Shimada Y."/>
            <person name="Taylor H.L."/>
            <person name="Tomo T."/>
            <person name="Tsuchiya T."/>
            <person name="Wang Z.T."/>
            <person name="Raymond J."/>
            <person name="Mimuro M."/>
            <person name="Blankenship R.E."/>
            <person name="Touchman J.W."/>
        </authorList>
    </citation>
    <scope>NUCLEOTIDE SEQUENCE [LARGE SCALE GENOMIC DNA]</scope>
    <source>
        <strain evidence="2">MBIC 11017</strain>
    </source>
</reference>
<proteinExistence type="predicted"/>
<dbReference type="HOGENOM" id="CLU_183003_1_1_3"/>
<gene>
    <name evidence="1" type="ordered locus">AM1_0827</name>
</gene>
<dbReference type="AlphaFoldDB" id="B0BYI6"/>